<organism evidence="2 3">
    <name type="scientific">Rhizophagus irregularis (strain DAOM 181602 / DAOM 197198 / MUCL 43194)</name>
    <name type="common">Arbuscular mycorrhizal fungus</name>
    <name type="synonym">Glomus intraradices</name>
    <dbReference type="NCBI Taxonomy" id="747089"/>
    <lineage>
        <taxon>Eukaryota</taxon>
        <taxon>Fungi</taxon>
        <taxon>Fungi incertae sedis</taxon>
        <taxon>Mucoromycota</taxon>
        <taxon>Glomeromycotina</taxon>
        <taxon>Glomeromycetes</taxon>
        <taxon>Glomerales</taxon>
        <taxon>Glomeraceae</taxon>
        <taxon>Rhizophagus</taxon>
    </lineage>
</organism>
<comment type="caution">
    <text evidence="2">The sequence shown here is derived from an EMBL/GenBank/DDBJ whole genome shotgun (WGS) entry which is preliminary data.</text>
</comment>
<sequence>MNMLNVFLININIILIINMANAQKSPIVLQQFINHVLKKIKPQQKPLLKPPPPLLPPLLLPLLPPLSPPF</sequence>
<name>A0A2P4QS31_RHIID</name>
<feature type="chain" id="PRO_5015152473" evidence="1">
    <location>
        <begin position="23"/>
        <end position="70"/>
    </location>
</feature>
<proteinExistence type="predicted"/>
<evidence type="ECO:0000256" key="1">
    <source>
        <dbReference type="SAM" id="SignalP"/>
    </source>
</evidence>
<reference evidence="2 3" key="1">
    <citation type="journal article" date="2013" name="Proc. Natl. Acad. Sci. U.S.A.">
        <title>Genome of an arbuscular mycorrhizal fungus provides insight into the oldest plant symbiosis.</title>
        <authorList>
            <person name="Tisserant E."/>
            <person name="Malbreil M."/>
            <person name="Kuo A."/>
            <person name="Kohler A."/>
            <person name="Symeonidi A."/>
            <person name="Balestrini R."/>
            <person name="Charron P."/>
            <person name="Duensing N."/>
            <person name="Frei Dit Frey N."/>
            <person name="Gianinazzi-Pearson V."/>
            <person name="Gilbert L.B."/>
            <person name="Handa Y."/>
            <person name="Herr J.R."/>
            <person name="Hijri M."/>
            <person name="Koul R."/>
            <person name="Kawaguchi M."/>
            <person name="Krajinski F."/>
            <person name="Lammers P.J."/>
            <person name="Masclaux F.G."/>
            <person name="Murat C."/>
            <person name="Morin E."/>
            <person name="Ndikumana S."/>
            <person name="Pagni M."/>
            <person name="Petitpierre D."/>
            <person name="Requena N."/>
            <person name="Rosikiewicz P."/>
            <person name="Riley R."/>
            <person name="Saito K."/>
            <person name="San Clemente H."/>
            <person name="Shapiro H."/>
            <person name="van Tuinen D."/>
            <person name="Becard G."/>
            <person name="Bonfante P."/>
            <person name="Paszkowski U."/>
            <person name="Shachar-Hill Y.Y."/>
            <person name="Tuskan G.A."/>
            <person name="Young P.W."/>
            <person name="Sanders I.R."/>
            <person name="Henrissat B."/>
            <person name="Rensing S.A."/>
            <person name="Grigoriev I.V."/>
            <person name="Corradi N."/>
            <person name="Roux C."/>
            <person name="Martin F."/>
        </authorList>
    </citation>
    <scope>NUCLEOTIDE SEQUENCE [LARGE SCALE GENOMIC DNA]</scope>
    <source>
        <strain evidence="2 3">DAOM 197198</strain>
    </source>
</reference>
<evidence type="ECO:0000313" key="2">
    <source>
        <dbReference type="EMBL" id="POG80453.1"/>
    </source>
</evidence>
<dbReference type="EMBL" id="AUPC02000018">
    <property type="protein sequence ID" value="POG80453.1"/>
    <property type="molecule type" value="Genomic_DNA"/>
</dbReference>
<feature type="signal peptide" evidence="1">
    <location>
        <begin position="1"/>
        <end position="22"/>
    </location>
</feature>
<gene>
    <name evidence="2" type="ORF">GLOIN_2v1518574</name>
</gene>
<dbReference type="Proteomes" id="UP000018888">
    <property type="component" value="Unassembled WGS sequence"/>
</dbReference>
<reference evidence="2 3" key="2">
    <citation type="journal article" date="2018" name="New Phytol.">
        <title>High intraspecific genome diversity in the model arbuscular mycorrhizal symbiont Rhizophagus irregularis.</title>
        <authorList>
            <person name="Chen E.C.H."/>
            <person name="Morin E."/>
            <person name="Beaudet D."/>
            <person name="Noel J."/>
            <person name="Yildirir G."/>
            <person name="Ndikumana S."/>
            <person name="Charron P."/>
            <person name="St-Onge C."/>
            <person name="Giorgi J."/>
            <person name="Kruger M."/>
            <person name="Marton T."/>
            <person name="Ropars J."/>
            <person name="Grigoriev I.V."/>
            <person name="Hainaut M."/>
            <person name="Henrissat B."/>
            <person name="Roux C."/>
            <person name="Martin F."/>
            <person name="Corradi N."/>
        </authorList>
    </citation>
    <scope>NUCLEOTIDE SEQUENCE [LARGE SCALE GENOMIC DNA]</scope>
    <source>
        <strain evidence="2 3">DAOM 197198</strain>
    </source>
</reference>
<protein>
    <submittedName>
        <fullName evidence="2">Uncharacterized protein</fullName>
    </submittedName>
</protein>
<accession>A0A2P4QS31</accession>
<keyword evidence="3" id="KW-1185">Reference proteome</keyword>
<dbReference type="AlphaFoldDB" id="A0A2P4QS31"/>
<evidence type="ECO:0000313" key="3">
    <source>
        <dbReference type="Proteomes" id="UP000018888"/>
    </source>
</evidence>
<keyword evidence="1" id="KW-0732">Signal</keyword>